<dbReference type="RefSeq" id="WP_102936358.1">
    <property type="nucleotide sequence ID" value="NZ_LJIW01000002.1"/>
</dbReference>
<keyword evidence="2 4" id="KW-0238">DNA-binding</keyword>
<evidence type="ECO:0000256" key="4">
    <source>
        <dbReference type="PROSITE-ProRule" id="PRU00335"/>
    </source>
</evidence>
<name>A0A2J7YRR7_STRMQ</name>
<dbReference type="InterPro" id="IPR050109">
    <property type="entry name" value="HTH-type_TetR-like_transc_reg"/>
</dbReference>
<dbReference type="SUPFAM" id="SSF46689">
    <property type="entry name" value="Homeodomain-like"/>
    <property type="match status" value="1"/>
</dbReference>
<proteinExistence type="predicted"/>
<feature type="DNA-binding region" description="H-T-H motif" evidence="4">
    <location>
        <begin position="33"/>
        <end position="52"/>
    </location>
</feature>
<evidence type="ECO:0000313" key="6">
    <source>
        <dbReference type="EMBL" id="PNG90722.1"/>
    </source>
</evidence>
<protein>
    <recommendedName>
        <fullName evidence="5">HTH tetR-type domain-containing protein</fullName>
    </recommendedName>
</protein>
<dbReference type="EMBL" id="LJIW01000002">
    <property type="protein sequence ID" value="PNG90722.1"/>
    <property type="molecule type" value="Genomic_DNA"/>
</dbReference>
<dbReference type="AlphaFoldDB" id="A0A2J7YRR7"/>
<keyword evidence="7" id="KW-1185">Reference proteome</keyword>
<evidence type="ECO:0000313" key="7">
    <source>
        <dbReference type="Proteomes" id="UP000236520"/>
    </source>
</evidence>
<gene>
    <name evidence="6" type="ORF">SMF913_26187</name>
</gene>
<dbReference type="InterPro" id="IPR009057">
    <property type="entry name" value="Homeodomain-like_sf"/>
</dbReference>
<organism evidence="6 7">
    <name type="scientific">Streptomyces malaysiensis</name>
    <dbReference type="NCBI Taxonomy" id="92644"/>
    <lineage>
        <taxon>Bacteria</taxon>
        <taxon>Bacillati</taxon>
        <taxon>Actinomycetota</taxon>
        <taxon>Actinomycetes</taxon>
        <taxon>Kitasatosporales</taxon>
        <taxon>Streptomycetaceae</taxon>
        <taxon>Streptomyces</taxon>
        <taxon>Streptomyces violaceusniger group</taxon>
    </lineage>
</organism>
<dbReference type="InterPro" id="IPR025996">
    <property type="entry name" value="MT1864/Rv1816-like_C"/>
</dbReference>
<feature type="domain" description="HTH tetR-type" evidence="5">
    <location>
        <begin position="10"/>
        <end position="70"/>
    </location>
</feature>
<evidence type="ECO:0000256" key="1">
    <source>
        <dbReference type="ARBA" id="ARBA00023015"/>
    </source>
</evidence>
<reference evidence="6 7" key="1">
    <citation type="submission" date="2015-09" db="EMBL/GenBank/DDBJ databases">
        <title>Genome sequence, genome mining and natural product profiling of a biocontrol bacterium Streptomyces malaysiensis F913.</title>
        <authorList>
            <person name="Xu Y."/>
            <person name="Wei J."/>
            <person name="Xie J."/>
            <person name="Li T."/>
            <person name="Zhou Z."/>
        </authorList>
    </citation>
    <scope>NUCLEOTIDE SEQUENCE [LARGE SCALE GENOMIC DNA]</scope>
    <source>
        <strain evidence="6 7">F913</strain>
    </source>
</reference>
<dbReference type="Proteomes" id="UP000236520">
    <property type="component" value="Unassembled WGS sequence"/>
</dbReference>
<accession>A0A2J7YRR7</accession>
<dbReference type="Pfam" id="PF00440">
    <property type="entry name" value="TetR_N"/>
    <property type="match status" value="1"/>
</dbReference>
<dbReference type="PANTHER" id="PTHR30055">
    <property type="entry name" value="HTH-TYPE TRANSCRIPTIONAL REGULATOR RUTR"/>
    <property type="match status" value="1"/>
</dbReference>
<dbReference type="GO" id="GO:0003700">
    <property type="term" value="F:DNA-binding transcription factor activity"/>
    <property type="evidence" value="ECO:0007669"/>
    <property type="project" value="TreeGrafter"/>
</dbReference>
<dbReference type="InterPro" id="IPR036271">
    <property type="entry name" value="Tet_transcr_reg_TetR-rel_C_sf"/>
</dbReference>
<dbReference type="InterPro" id="IPR001647">
    <property type="entry name" value="HTH_TetR"/>
</dbReference>
<keyword evidence="1" id="KW-0805">Transcription regulation</keyword>
<dbReference type="GO" id="GO:0000976">
    <property type="term" value="F:transcription cis-regulatory region binding"/>
    <property type="evidence" value="ECO:0007669"/>
    <property type="project" value="TreeGrafter"/>
</dbReference>
<keyword evidence="3" id="KW-0804">Transcription</keyword>
<dbReference type="PROSITE" id="PS50977">
    <property type="entry name" value="HTH_TETR_2"/>
    <property type="match status" value="1"/>
</dbReference>
<dbReference type="PANTHER" id="PTHR30055:SF220">
    <property type="entry name" value="TETR-FAMILY REGULATORY PROTEIN"/>
    <property type="match status" value="1"/>
</dbReference>
<dbReference type="Pfam" id="PF13305">
    <property type="entry name" value="TetR_C_33"/>
    <property type="match status" value="1"/>
</dbReference>
<comment type="caution">
    <text evidence="6">The sequence shown here is derived from an EMBL/GenBank/DDBJ whole genome shotgun (WGS) entry which is preliminary data.</text>
</comment>
<dbReference type="PRINTS" id="PR00455">
    <property type="entry name" value="HTHTETR"/>
</dbReference>
<evidence type="ECO:0000256" key="2">
    <source>
        <dbReference type="ARBA" id="ARBA00023125"/>
    </source>
</evidence>
<evidence type="ECO:0000259" key="5">
    <source>
        <dbReference type="PROSITE" id="PS50977"/>
    </source>
</evidence>
<evidence type="ECO:0000256" key="3">
    <source>
        <dbReference type="ARBA" id="ARBA00023163"/>
    </source>
</evidence>
<dbReference type="Gene3D" id="1.10.357.10">
    <property type="entry name" value="Tetracycline Repressor, domain 2"/>
    <property type="match status" value="1"/>
</dbReference>
<dbReference type="SUPFAM" id="SSF48498">
    <property type="entry name" value="Tetracyclin repressor-like, C-terminal domain"/>
    <property type="match status" value="1"/>
</dbReference>
<sequence>MAQPRPYHHGDLHNALLRQAERTLAERGVDGLSLRELAREAGVSNAAPRRHFADKQALLDALAEEGYERLGRRLDAALAGAGGGIAEGLALFARAYVEFGVENRALLGLMHHPKDVPRDERLTAANDRAFAAPLRLLAEARARGDIDPDTTGRVDMTLLALLRGLTVLVATGVHGDRPLDELVTGTVNTLLNGLRPR</sequence>